<gene>
    <name evidence="1" type="ORF">F511_20793</name>
</gene>
<dbReference type="EMBL" id="KV005128">
    <property type="protein sequence ID" value="KZV34266.1"/>
    <property type="molecule type" value="Genomic_DNA"/>
</dbReference>
<proteinExistence type="predicted"/>
<accession>A0A2Z7BQR2</accession>
<dbReference type="Proteomes" id="UP000250235">
    <property type="component" value="Unassembled WGS sequence"/>
</dbReference>
<keyword evidence="2" id="KW-1185">Reference proteome</keyword>
<organism evidence="1 2">
    <name type="scientific">Dorcoceras hygrometricum</name>
    <dbReference type="NCBI Taxonomy" id="472368"/>
    <lineage>
        <taxon>Eukaryota</taxon>
        <taxon>Viridiplantae</taxon>
        <taxon>Streptophyta</taxon>
        <taxon>Embryophyta</taxon>
        <taxon>Tracheophyta</taxon>
        <taxon>Spermatophyta</taxon>
        <taxon>Magnoliopsida</taxon>
        <taxon>eudicotyledons</taxon>
        <taxon>Gunneridae</taxon>
        <taxon>Pentapetalae</taxon>
        <taxon>asterids</taxon>
        <taxon>lamiids</taxon>
        <taxon>Lamiales</taxon>
        <taxon>Gesneriaceae</taxon>
        <taxon>Didymocarpoideae</taxon>
        <taxon>Trichosporeae</taxon>
        <taxon>Loxocarpinae</taxon>
        <taxon>Dorcoceras</taxon>
    </lineage>
</organism>
<protein>
    <submittedName>
        <fullName evidence="1">Uncharacterized protein</fullName>
    </submittedName>
</protein>
<dbReference type="AlphaFoldDB" id="A0A2Z7BQR2"/>
<name>A0A2Z7BQR2_9LAMI</name>
<evidence type="ECO:0000313" key="2">
    <source>
        <dbReference type="Proteomes" id="UP000250235"/>
    </source>
</evidence>
<reference evidence="1 2" key="1">
    <citation type="journal article" date="2015" name="Proc. Natl. Acad. Sci. U.S.A.">
        <title>The resurrection genome of Boea hygrometrica: A blueprint for survival of dehydration.</title>
        <authorList>
            <person name="Xiao L."/>
            <person name="Yang G."/>
            <person name="Zhang L."/>
            <person name="Yang X."/>
            <person name="Zhao S."/>
            <person name="Ji Z."/>
            <person name="Zhou Q."/>
            <person name="Hu M."/>
            <person name="Wang Y."/>
            <person name="Chen M."/>
            <person name="Xu Y."/>
            <person name="Jin H."/>
            <person name="Xiao X."/>
            <person name="Hu G."/>
            <person name="Bao F."/>
            <person name="Hu Y."/>
            <person name="Wan P."/>
            <person name="Li L."/>
            <person name="Deng X."/>
            <person name="Kuang T."/>
            <person name="Xiang C."/>
            <person name="Zhu J.K."/>
            <person name="Oliver M.J."/>
            <person name="He Y."/>
        </authorList>
    </citation>
    <scope>NUCLEOTIDE SEQUENCE [LARGE SCALE GENOMIC DNA]</scope>
    <source>
        <strain evidence="2">cv. XS01</strain>
    </source>
</reference>
<evidence type="ECO:0000313" key="1">
    <source>
        <dbReference type="EMBL" id="KZV34266.1"/>
    </source>
</evidence>
<sequence length="162" mass="17938">MNARDVRDGRAREASAARRLARMRRTHAGRVLRTLVDAWRGERPLVAHHRRARRTMLRRVLRAVDAASREGPRTSPGRRCAMIEATARDFAPVVRCGGRSLCAPWPDEAKLDGRWLRARPPRFFVGGGAAAGRPPLRRCSGDVVTAGMISSRVWFGPVPGSP</sequence>